<dbReference type="GO" id="GO:0003824">
    <property type="term" value="F:catalytic activity"/>
    <property type="evidence" value="ECO:0007669"/>
    <property type="project" value="UniProtKB-ARBA"/>
</dbReference>
<comment type="caution">
    <text evidence="2">The sequence shown here is derived from an EMBL/GenBank/DDBJ whole genome shotgun (WGS) entry which is preliminary data.</text>
</comment>
<accession>A0A1C2G0P4</accession>
<dbReference type="STRING" id="163359.A9R16_13295"/>
<dbReference type="EMBL" id="PSYR01000002">
    <property type="protein sequence ID" value="RCN55867.1"/>
    <property type="molecule type" value="Genomic_DNA"/>
</dbReference>
<evidence type="ECO:0000256" key="1">
    <source>
        <dbReference type="ARBA" id="ARBA00001946"/>
    </source>
</evidence>
<dbReference type="PANTHER" id="PTHR44757:SF2">
    <property type="entry name" value="BIOFILM ARCHITECTURE MAINTENANCE PROTEIN MBAA"/>
    <property type="match status" value="1"/>
</dbReference>
<dbReference type="FunFam" id="3.30.70.270:FF:000001">
    <property type="entry name" value="Diguanylate cyclase domain protein"/>
    <property type="match status" value="1"/>
</dbReference>
<dbReference type="Gene3D" id="3.30.70.270">
    <property type="match status" value="1"/>
</dbReference>
<dbReference type="InterPro" id="IPR029016">
    <property type="entry name" value="GAF-like_dom_sf"/>
</dbReference>
<comment type="cofactor">
    <cofactor evidence="1">
        <name>Mg(2+)</name>
        <dbReference type="ChEBI" id="CHEBI:18420"/>
    </cofactor>
</comment>
<keyword evidence="3" id="KW-1185">Reference proteome</keyword>
<dbReference type="Gene3D" id="3.20.20.450">
    <property type="entry name" value="EAL domain"/>
    <property type="match status" value="1"/>
</dbReference>
<dbReference type="Gene3D" id="3.30.450.40">
    <property type="match status" value="1"/>
</dbReference>
<dbReference type="SUPFAM" id="SSF55781">
    <property type="entry name" value="GAF domain-like"/>
    <property type="match status" value="1"/>
</dbReference>
<proteinExistence type="predicted"/>
<dbReference type="SUPFAM" id="SSF55073">
    <property type="entry name" value="Nucleotide cyclase"/>
    <property type="match status" value="1"/>
</dbReference>
<dbReference type="InterPro" id="IPR052155">
    <property type="entry name" value="Biofilm_reg_signaling"/>
</dbReference>
<dbReference type="PANTHER" id="PTHR44757">
    <property type="entry name" value="DIGUANYLATE CYCLASE DGCP"/>
    <property type="match status" value="1"/>
</dbReference>
<dbReference type="InterPro" id="IPR029787">
    <property type="entry name" value="Nucleotide_cyclase"/>
</dbReference>
<dbReference type="SUPFAM" id="SSF141868">
    <property type="entry name" value="EAL domain-like"/>
    <property type="match status" value="1"/>
</dbReference>
<protein>
    <submittedName>
        <fullName evidence="2">Uncharacterized protein</fullName>
    </submittedName>
</protein>
<dbReference type="Pfam" id="PF01590">
    <property type="entry name" value="GAF"/>
    <property type="match status" value="1"/>
</dbReference>
<dbReference type="Pfam" id="PF00990">
    <property type="entry name" value="GGDEF"/>
    <property type="match status" value="1"/>
</dbReference>
<dbReference type="AlphaFoldDB" id="A0A1C2G0P4"/>
<evidence type="ECO:0000313" key="3">
    <source>
        <dbReference type="Proteomes" id="UP000253250"/>
    </source>
</evidence>
<dbReference type="PROSITE" id="PS50883">
    <property type="entry name" value="EAL"/>
    <property type="match status" value="1"/>
</dbReference>
<dbReference type="SMART" id="SM00267">
    <property type="entry name" value="GGDEF"/>
    <property type="match status" value="1"/>
</dbReference>
<organism evidence="2 3">
    <name type="scientific">Acidiferrobacter thiooxydans</name>
    <dbReference type="NCBI Taxonomy" id="163359"/>
    <lineage>
        <taxon>Bacteria</taxon>
        <taxon>Pseudomonadati</taxon>
        <taxon>Pseudomonadota</taxon>
        <taxon>Gammaproteobacteria</taxon>
        <taxon>Acidiferrobacterales</taxon>
        <taxon>Acidiferrobacteraceae</taxon>
        <taxon>Acidiferrobacter</taxon>
    </lineage>
</organism>
<dbReference type="Pfam" id="PF00563">
    <property type="entry name" value="EAL"/>
    <property type="match status" value="1"/>
</dbReference>
<dbReference type="NCBIfam" id="TIGR00254">
    <property type="entry name" value="GGDEF"/>
    <property type="match status" value="1"/>
</dbReference>
<evidence type="ECO:0000313" key="2">
    <source>
        <dbReference type="EMBL" id="RCN55867.1"/>
    </source>
</evidence>
<name>A0A1C2G0P4_9GAMM</name>
<dbReference type="CDD" id="cd01948">
    <property type="entry name" value="EAL"/>
    <property type="match status" value="1"/>
</dbReference>
<reference evidence="2 3" key="1">
    <citation type="submission" date="2018-02" db="EMBL/GenBank/DDBJ databases">
        <title>Insights into the biology of acidophilic members of the Acidiferrobacteraceae family derived from comparative genomic analyses.</title>
        <authorList>
            <person name="Issotta F."/>
            <person name="Thyssen C."/>
            <person name="Mena C."/>
            <person name="Moya A."/>
            <person name="Bellenberg S."/>
            <person name="Sproer C."/>
            <person name="Covarrubias P.C."/>
            <person name="Sand W."/>
            <person name="Quatrini R."/>
            <person name="Vera M."/>
        </authorList>
    </citation>
    <scope>NUCLEOTIDE SEQUENCE [LARGE SCALE GENOMIC DNA]</scope>
    <source>
        <strain evidence="3">m-1</strain>
    </source>
</reference>
<dbReference type="InterPro" id="IPR000160">
    <property type="entry name" value="GGDEF_dom"/>
</dbReference>
<dbReference type="InterPro" id="IPR003018">
    <property type="entry name" value="GAF"/>
</dbReference>
<dbReference type="SMART" id="SM00052">
    <property type="entry name" value="EAL"/>
    <property type="match status" value="1"/>
</dbReference>
<dbReference type="InterPro" id="IPR043128">
    <property type="entry name" value="Rev_trsase/Diguanyl_cyclase"/>
</dbReference>
<dbReference type="InterPro" id="IPR001633">
    <property type="entry name" value="EAL_dom"/>
</dbReference>
<dbReference type="CDD" id="cd01949">
    <property type="entry name" value="GGDEF"/>
    <property type="match status" value="1"/>
</dbReference>
<dbReference type="Proteomes" id="UP000253250">
    <property type="component" value="Unassembled WGS sequence"/>
</dbReference>
<gene>
    <name evidence="2" type="ORF">C4900_08115</name>
</gene>
<dbReference type="PROSITE" id="PS50887">
    <property type="entry name" value="GGDEF"/>
    <property type="match status" value="1"/>
</dbReference>
<sequence>MFPQIIEGVMATRKHSSPPPPEQLFHELAATLEFDHFFSNAARGAALAVGAHYAGLIRRHGQHLRYQFLGALAADDDRRNLIPLRITDDHPAAVGLALAAGETLYIADSVQGSRAAPELAALGIHAHLLVPIRVAGRIEGALVLGWRTRPARAPGPRKRRLVEAFAAFIGHACYRSALEAALARDARHDPLTGLPNRGVLMDRLTHARRRAMRNDCLLIIALLDVDGFKGINDELGHEAGDHLLTTVADRLASSVRLADTVSRYGGDEFVIIMEDITHLGQVEALLERTLRAIRQPILFQGRTLTVTISVGLTIYPFDDHSPNILLQHADQAMYEAKRAGGGRYHCFAPTQTAPIHAGAQRYRDIEQALARDLWRPSYQPIVDNSGRMVGLEARLRWHQPNGTIVREEAISNLVARDLRERLLEQLLTLIQRDWGARGSPPVSLHINLQAADLYDPRLPAQLSRWRAELYRSAPTPVILELSDTTLAAHAPAAQRLAAALGDPGFLFLVDHFPGGRAGLAHISSAPVYGVKCRPTRDPADTRLLTALAAGIKALGLTLYADGVDDLVRQKAAEQLGCRYRQGHLFAPELDARSAAHWFKTSVHSR</sequence>
<dbReference type="InterPro" id="IPR035919">
    <property type="entry name" value="EAL_sf"/>
</dbReference>